<feature type="non-terminal residue" evidence="2">
    <location>
        <position position="1"/>
    </location>
</feature>
<accession>A0AAN9FU02</accession>
<protein>
    <submittedName>
        <fullName evidence="2">Uncharacterized protein</fullName>
    </submittedName>
</protein>
<proteinExistence type="predicted"/>
<dbReference type="EMBL" id="JAXCGZ010000170">
    <property type="protein sequence ID" value="KAK7086492.1"/>
    <property type="molecule type" value="Genomic_DNA"/>
</dbReference>
<evidence type="ECO:0000256" key="1">
    <source>
        <dbReference type="SAM" id="MobiDB-lite"/>
    </source>
</evidence>
<evidence type="ECO:0000313" key="2">
    <source>
        <dbReference type="EMBL" id="KAK7086492.1"/>
    </source>
</evidence>
<comment type="caution">
    <text evidence="2">The sequence shown here is derived from an EMBL/GenBank/DDBJ whole genome shotgun (WGS) entry which is preliminary data.</text>
</comment>
<reference evidence="2 3" key="1">
    <citation type="submission" date="2023-11" db="EMBL/GenBank/DDBJ databases">
        <title>Halocaridina rubra genome assembly.</title>
        <authorList>
            <person name="Smith C."/>
        </authorList>
    </citation>
    <scope>NUCLEOTIDE SEQUENCE [LARGE SCALE GENOMIC DNA]</scope>
    <source>
        <strain evidence="2">EP-1</strain>
        <tissue evidence="2">Whole</tissue>
    </source>
</reference>
<evidence type="ECO:0000313" key="3">
    <source>
        <dbReference type="Proteomes" id="UP001381693"/>
    </source>
</evidence>
<sequence>PPEMALEYRGTENKMNILRGKRGEKGGKRIKLGGKTREVLQDKEKGKRARRKIREEDEKDMRGRKEVLESNEGGVTEKER</sequence>
<dbReference type="Proteomes" id="UP001381693">
    <property type="component" value="Unassembled WGS sequence"/>
</dbReference>
<keyword evidence="3" id="KW-1185">Reference proteome</keyword>
<dbReference type="AlphaFoldDB" id="A0AAN9FU02"/>
<organism evidence="2 3">
    <name type="scientific">Halocaridina rubra</name>
    <name type="common">Hawaiian red shrimp</name>
    <dbReference type="NCBI Taxonomy" id="373956"/>
    <lineage>
        <taxon>Eukaryota</taxon>
        <taxon>Metazoa</taxon>
        <taxon>Ecdysozoa</taxon>
        <taxon>Arthropoda</taxon>
        <taxon>Crustacea</taxon>
        <taxon>Multicrustacea</taxon>
        <taxon>Malacostraca</taxon>
        <taxon>Eumalacostraca</taxon>
        <taxon>Eucarida</taxon>
        <taxon>Decapoda</taxon>
        <taxon>Pleocyemata</taxon>
        <taxon>Caridea</taxon>
        <taxon>Atyoidea</taxon>
        <taxon>Atyidae</taxon>
        <taxon>Halocaridina</taxon>
    </lineage>
</organism>
<name>A0AAN9FU02_HALRR</name>
<gene>
    <name evidence="2" type="ORF">SK128_016569</name>
</gene>
<feature type="region of interest" description="Disordered" evidence="1">
    <location>
        <begin position="39"/>
        <end position="80"/>
    </location>
</feature>
<feature type="compositionally biased region" description="Basic and acidic residues" evidence="1">
    <location>
        <begin position="53"/>
        <end position="68"/>
    </location>
</feature>